<dbReference type="EMBL" id="JALIRP010000004">
    <property type="protein sequence ID" value="MCJ8012262.1"/>
    <property type="molecule type" value="Genomic_DNA"/>
</dbReference>
<comment type="caution">
    <text evidence="1">The sequence shown here is derived from an EMBL/GenBank/DDBJ whole genome shotgun (WGS) entry which is preliminary data.</text>
</comment>
<dbReference type="AlphaFoldDB" id="A0A9X1WN04"/>
<dbReference type="Proteomes" id="UP001139347">
    <property type="component" value="Unassembled WGS sequence"/>
</dbReference>
<keyword evidence="2" id="KW-1185">Reference proteome</keyword>
<proteinExistence type="predicted"/>
<organism evidence="1 2">
    <name type="scientific">Paenibacillus mangrovi</name>
    <dbReference type="NCBI Taxonomy" id="2931978"/>
    <lineage>
        <taxon>Bacteria</taxon>
        <taxon>Bacillati</taxon>
        <taxon>Bacillota</taxon>
        <taxon>Bacilli</taxon>
        <taxon>Bacillales</taxon>
        <taxon>Paenibacillaceae</taxon>
        <taxon>Paenibacillus</taxon>
    </lineage>
</organism>
<dbReference type="RefSeq" id="WP_244725070.1">
    <property type="nucleotide sequence ID" value="NZ_JALIRP010000004.1"/>
</dbReference>
<evidence type="ECO:0000313" key="2">
    <source>
        <dbReference type="Proteomes" id="UP001139347"/>
    </source>
</evidence>
<sequence length="75" mass="8362">MYCTYLYESAYEAISKVVHIPDQDPVFGIKLVGSDALLQVERTPGGISIRLPDCELNEQAPIAHVFHMQKGEEAK</sequence>
<reference evidence="1" key="1">
    <citation type="submission" date="2022-04" db="EMBL/GenBank/DDBJ databases">
        <title>Paenibacillus mangrovi sp. nov., a novel endophytic bacterium isolated from bark of Kandelia candel.</title>
        <authorList>
            <person name="Tuo L."/>
        </authorList>
    </citation>
    <scope>NUCLEOTIDE SEQUENCE</scope>
    <source>
        <strain evidence="1">KQZ6P-2</strain>
    </source>
</reference>
<accession>A0A9X1WN04</accession>
<evidence type="ECO:0000313" key="1">
    <source>
        <dbReference type="EMBL" id="MCJ8012262.1"/>
    </source>
</evidence>
<name>A0A9X1WN04_9BACL</name>
<gene>
    <name evidence="1" type="ORF">MUG84_11010</name>
</gene>
<protein>
    <submittedName>
        <fullName evidence="1">Uncharacterized protein</fullName>
    </submittedName>
</protein>